<reference evidence="2 3" key="1">
    <citation type="submission" date="2018-12" db="EMBL/GenBank/DDBJ databases">
        <title>Draft genome sequence of Xylaria grammica IHI A82.</title>
        <authorList>
            <person name="Buettner E."/>
            <person name="Kellner H."/>
        </authorList>
    </citation>
    <scope>NUCLEOTIDE SEQUENCE [LARGE SCALE GENOMIC DNA]</scope>
    <source>
        <strain evidence="2 3">IHI A82</strain>
    </source>
</reference>
<organism evidence="2 3">
    <name type="scientific">Xylaria grammica</name>
    <dbReference type="NCBI Taxonomy" id="363999"/>
    <lineage>
        <taxon>Eukaryota</taxon>
        <taxon>Fungi</taxon>
        <taxon>Dikarya</taxon>
        <taxon>Ascomycota</taxon>
        <taxon>Pezizomycotina</taxon>
        <taxon>Sordariomycetes</taxon>
        <taxon>Xylariomycetidae</taxon>
        <taxon>Xylariales</taxon>
        <taxon>Xylariaceae</taxon>
        <taxon>Xylaria</taxon>
    </lineage>
</organism>
<dbReference type="EMBL" id="RYZI01000714">
    <property type="protein sequence ID" value="RWA03729.1"/>
    <property type="molecule type" value="Genomic_DNA"/>
</dbReference>
<gene>
    <name evidence="2" type="ORF">EKO27_g11379</name>
</gene>
<accession>A0A439CNJ2</accession>
<dbReference type="Proteomes" id="UP000286045">
    <property type="component" value="Unassembled WGS sequence"/>
</dbReference>
<evidence type="ECO:0000256" key="1">
    <source>
        <dbReference type="SAM" id="MobiDB-lite"/>
    </source>
</evidence>
<comment type="caution">
    <text evidence="2">The sequence shown here is derived from an EMBL/GenBank/DDBJ whole genome shotgun (WGS) entry which is preliminary data.</text>
</comment>
<proteinExistence type="predicted"/>
<dbReference type="STRING" id="363999.A0A439CNJ2"/>
<protein>
    <submittedName>
        <fullName evidence="2">Uncharacterized protein</fullName>
    </submittedName>
</protein>
<feature type="non-terminal residue" evidence="2">
    <location>
        <position position="478"/>
    </location>
</feature>
<name>A0A439CNJ2_9PEZI</name>
<sequence>MASTALQYPLDNDQNQLPLWSDNDELAISTDNLFDQFFTFDPVDAATFGSEVLEDPPSPSILLESLNSELTNPPREPLDLHRDAFHAELAAATSQSIATAPDTIFTDPADPNSEAFAAFAGDPILNNGSISDSELLRLEGISLKSSPHRGNVTAPSSPVHTATLETSSPRKRHRFVESVYATIRRVAHPQKPAKQEQEQYQPIDMTTLDSFLDDPRVNRDILDLNYNEFADPIIKQEPIECHGLPLSPPLTGRIPNEHQHSLSGFVTGHLDDPFCDDLLNTPATIHSARPQDINTPMSTPVVNGESVLHNPAMTPLNTNIGNFRHPPKPYRSTSSAEWPMEGLLTDVRYNENANLWPSASSSAGFLVDNVSDPMSSPTWWDIAQASELLHTEPTHHQAANSGGVHSNTAHNLSMHSQQAELPYEYNAELSGLMIHMPQPRAPQASVLSSDLSEQLLATPTLSSSNYHLQSTPTMPRAR</sequence>
<keyword evidence="3" id="KW-1185">Reference proteome</keyword>
<evidence type="ECO:0000313" key="2">
    <source>
        <dbReference type="EMBL" id="RWA03729.1"/>
    </source>
</evidence>
<dbReference type="AlphaFoldDB" id="A0A439CNJ2"/>
<evidence type="ECO:0000313" key="3">
    <source>
        <dbReference type="Proteomes" id="UP000286045"/>
    </source>
</evidence>
<feature type="region of interest" description="Disordered" evidence="1">
    <location>
        <begin position="147"/>
        <end position="168"/>
    </location>
</feature>
<feature type="compositionally biased region" description="Polar residues" evidence="1">
    <location>
        <begin position="153"/>
        <end position="167"/>
    </location>
</feature>